<keyword evidence="1" id="KW-0472">Membrane</keyword>
<reference evidence="2" key="1">
    <citation type="submission" date="2016-10" db="EMBL/GenBank/DDBJ databases">
        <authorList>
            <person name="de Groot N.N."/>
        </authorList>
    </citation>
    <scope>NUCLEOTIDE SEQUENCE</scope>
</reference>
<gene>
    <name evidence="2" type="ORF">MNB_SV-4-456</name>
</gene>
<organism evidence="2">
    <name type="scientific">hydrothermal vent metagenome</name>
    <dbReference type="NCBI Taxonomy" id="652676"/>
    <lineage>
        <taxon>unclassified sequences</taxon>
        <taxon>metagenomes</taxon>
        <taxon>ecological metagenomes</taxon>
    </lineage>
</organism>
<protein>
    <submittedName>
        <fullName evidence="2">Uncharacterized protein</fullName>
    </submittedName>
</protein>
<feature type="transmembrane region" description="Helical" evidence="1">
    <location>
        <begin position="12"/>
        <end position="33"/>
    </location>
</feature>
<name>A0A1W1EAC1_9ZZZZ</name>
<dbReference type="AlphaFoldDB" id="A0A1W1EAC1"/>
<accession>A0A1W1EAC1</accession>
<evidence type="ECO:0000256" key="1">
    <source>
        <dbReference type="SAM" id="Phobius"/>
    </source>
</evidence>
<dbReference type="EMBL" id="FPIB01000026">
    <property type="protein sequence ID" value="SFV90902.1"/>
    <property type="molecule type" value="Genomic_DNA"/>
</dbReference>
<keyword evidence="1" id="KW-0812">Transmembrane</keyword>
<sequence length="48" mass="5351">METIGMVGWIKIVGMTLTAGFVLYLLKVLIGVIKEDRDGRPNKKCDLD</sequence>
<evidence type="ECO:0000313" key="2">
    <source>
        <dbReference type="EMBL" id="SFV90902.1"/>
    </source>
</evidence>
<proteinExistence type="predicted"/>
<keyword evidence="1" id="KW-1133">Transmembrane helix</keyword>